<feature type="transmembrane region" description="Helical" evidence="2">
    <location>
        <begin position="296"/>
        <end position="316"/>
    </location>
</feature>
<evidence type="ECO:0000256" key="2">
    <source>
        <dbReference type="SAM" id="Phobius"/>
    </source>
</evidence>
<feature type="region of interest" description="Disordered" evidence="1">
    <location>
        <begin position="1"/>
        <end position="21"/>
    </location>
</feature>
<dbReference type="Pfam" id="PF20237">
    <property type="entry name" value="DUF6594"/>
    <property type="match status" value="1"/>
</dbReference>
<keyword evidence="5" id="KW-1185">Reference proteome</keyword>
<dbReference type="OrthoDB" id="5342093at2759"/>
<reference evidence="4 5" key="1">
    <citation type="submission" date="2016-03" db="EMBL/GenBank/DDBJ databases">
        <authorList>
            <person name="Ploux O."/>
        </authorList>
    </citation>
    <scope>NUCLEOTIDE SEQUENCE [LARGE SCALE GENOMIC DNA]</scope>
    <source>
        <strain evidence="4 5">UAMH 11012</strain>
    </source>
</reference>
<proteinExistence type="predicted"/>
<dbReference type="PANTHER" id="PTHR34502">
    <property type="entry name" value="DUF6594 DOMAIN-CONTAINING PROTEIN-RELATED"/>
    <property type="match status" value="1"/>
</dbReference>
<keyword evidence="2" id="KW-0472">Membrane</keyword>
<accession>A0A1L7WL16</accession>
<evidence type="ECO:0000313" key="4">
    <source>
        <dbReference type="EMBL" id="CZR53457.1"/>
    </source>
</evidence>
<sequence length="356" mass="40050">MAPPPTPSLGGLSPTLSTADTITGPTDECETCMAFPKDYPANSNGNLQKPCHGWPQLAQVMVKEELHDFEWKDHRKGGRVPSRLCANVGKMFHEVQGKDQFDKMKEIREVLKDYNAALLQYSQVNEFPQAEDFNVTSFRTLLKELNGTKLDITGPGQKSWGDISDKNDMDSKTLWRQFGGVLRSILWEEKSNTVHVDLVVPRKDKDIDPLTRWVKIHGMPFWHNVLEAYHEAEDSAKNKRRWTSWIFLLIFFGLNKEPVELPTPNARADGKKRSPSITSSVNITYSLQRMIRFTNFVATIVACLLPIIAIVVLAKLHTQAKILGFIALFTAVFAVGIMWLTGSSTSRTEIFTATAA</sequence>
<dbReference type="STRING" id="576137.A0A1L7WL16"/>
<name>A0A1L7WL16_9HELO</name>
<dbReference type="AlphaFoldDB" id="A0A1L7WL16"/>
<keyword evidence="2" id="KW-1133">Transmembrane helix</keyword>
<dbReference type="Proteomes" id="UP000184330">
    <property type="component" value="Unassembled WGS sequence"/>
</dbReference>
<dbReference type="InterPro" id="IPR046529">
    <property type="entry name" value="DUF6594"/>
</dbReference>
<evidence type="ECO:0000256" key="1">
    <source>
        <dbReference type="SAM" id="MobiDB-lite"/>
    </source>
</evidence>
<keyword evidence="2" id="KW-0812">Transmembrane</keyword>
<feature type="domain" description="DUF6594" evidence="3">
    <location>
        <begin position="63"/>
        <end position="356"/>
    </location>
</feature>
<organism evidence="4 5">
    <name type="scientific">Phialocephala subalpina</name>
    <dbReference type="NCBI Taxonomy" id="576137"/>
    <lineage>
        <taxon>Eukaryota</taxon>
        <taxon>Fungi</taxon>
        <taxon>Dikarya</taxon>
        <taxon>Ascomycota</taxon>
        <taxon>Pezizomycotina</taxon>
        <taxon>Leotiomycetes</taxon>
        <taxon>Helotiales</taxon>
        <taxon>Mollisiaceae</taxon>
        <taxon>Phialocephala</taxon>
        <taxon>Phialocephala fortinii species complex</taxon>
    </lineage>
</organism>
<dbReference type="EMBL" id="FJOG01000003">
    <property type="protein sequence ID" value="CZR53457.1"/>
    <property type="molecule type" value="Genomic_DNA"/>
</dbReference>
<dbReference type="PANTHER" id="PTHR34502:SF5">
    <property type="entry name" value="DUF6594 DOMAIN-CONTAINING PROTEIN"/>
    <property type="match status" value="1"/>
</dbReference>
<gene>
    <name evidence="4" type="ORF">PAC_03335</name>
</gene>
<feature type="compositionally biased region" description="Low complexity" evidence="1">
    <location>
        <begin position="8"/>
        <end position="18"/>
    </location>
</feature>
<evidence type="ECO:0000259" key="3">
    <source>
        <dbReference type="Pfam" id="PF20237"/>
    </source>
</evidence>
<feature type="transmembrane region" description="Helical" evidence="2">
    <location>
        <begin position="322"/>
        <end position="341"/>
    </location>
</feature>
<evidence type="ECO:0000313" key="5">
    <source>
        <dbReference type="Proteomes" id="UP000184330"/>
    </source>
</evidence>
<protein>
    <recommendedName>
        <fullName evidence="3">DUF6594 domain-containing protein</fullName>
    </recommendedName>
</protein>